<dbReference type="Proteomes" id="UP001143400">
    <property type="component" value="Unassembled WGS sequence"/>
</dbReference>
<evidence type="ECO:0000313" key="5">
    <source>
        <dbReference type="Proteomes" id="UP001143400"/>
    </source>
</evidence>
<dbReference type="EMBL" id="JAFBCY010000002">
    <property type="protein sequence ID" value="MBM7851246.1"/>
    <property type="molecule type" value="Genomic_DNA"/>
</dbReference>
<gene>
    <name evidence="2" type="ORF">GCM10008170_03230</name>
    <name evidence="3" type="ORF">JOD31_001471</name>
</gene>
<organism evidence="2 5">
    <name type="scientific">Methylopila capsulata</name>
    <dbReference type="NCBI Taxonomy" id="61654"/>
    <lineage>
        <taxon>Bacteria</taxon>
        <taxon>Pseudomonadati</taxon>
        <taxon>Pseudomonadota</taxon>
        <taxon>Alphaproteobacteria</taxon>
        <taxon>Hyphomicrobiales</taxon>
        <taxon>Methylopilaceae</taxon>
        <taxon>Methylopila</taxon>
    </lineage>
</organism>
<reference evidence="2" key="1">
    <citation type="journal article" date="2014" name="Int. J. Syst. Evol. Microbiol.">
        <title>Complete genome sequence of Corynebacterium casei LMG S-19264T (=DSM 44701T), isolated from a smear-ripened cheese.</title>
        <authorList>
            <consortium name="US DOE Joint Genome Institute (JGI-PGF)"/>
            <person name="Walter F."/>
            <person name="Albersmeier A."/>
            <person name="Kalinowski J."/>
            <person name="Ruckert C."/>
        </authorList>
    </citation>
    <scope>NUCLEOTIDE SEQUENCE</scope>
    <source>
        <strain evidence="2">VKM B-1606</strain>
    </source>
</reference>
<keyword evidence="1" id="KW-0812">Transmembrane</keyword>
<feature type="transmembrane region" description="Helical" evidence="1">
    <location>
        <begin position="116"/>
        <end position="133"/>
    </location>
</feature>
<reference evidence="3 4" key="2">
    <citation type="submission" date="2021-01" db="EMBL/GenBank/DDBJ databases">
        <title>Genomic Encyclopedia of Type Strains, Phase IV (KMG-IV): sequencing the most valuable type-strain genomes for metagenomic binning, comparative biology and taxonomic classification.</title>
        <authorList>
            <person name="Goeker M."/>
        </authorList>
    </citation>
    <scope>NUCLEOTIDE SEQUENCE [LARGE SCALE GENOMIC DNA]</scope>
    <source>
        <strain evidence="3 4">DSM 6130</strain>
    </source>
</reference>
<keyword evidence="1" id="KW-1133">Transmembrane helix</keyword>
<keyword evidence="1" id="KW-0472">Membrane</keyword>
<evidence type="ECO:0000256" key="1">
    <source>
        <dbReference type="SAM" id="Phobius"/>
    </source>
</evidence>
<dbReference type="EMBL" id="BSFF01000001">
    <property type="protein sequence ID" value="GLK54304.1"/>
    <property type="molecule type" value="Genomic_DNA"/>
</dbReference>
<feature type="transmembrane region" description="Helical" evidence="1">
    <location>
        <begin position="86"/>
        <end position="104"/>
    </location>
</feature>
<comment type="caution">
    <text evidence="2">The sequence shown here is derived from an EMBL/GenBank/DDBJ whole genome shotgun (WGS) entry which is preliminary data.</text>
</comment>
<accession>A0A9W6IRM8</accession>
<dbReference type="RefSeq" id="WP_204949646.1">
    <property type="nucleotide sequence ID" value="NZ_BSFF01000001.1"/>
</dbReference>
<feature type="transmembrane region" description="Helical" evidence="1">
    <location>
        <begin position="52"/>
        <end position="77"/>
    </location>
</feature>
<sequence>MLAQIAMRLLLAPVGFVCGLLAGFATLAAISTSAFGDVSLFPDEVALLGMEFAVGVWTTAFLFAPLVGAPAMVAVVIGEMFAIRSWTYYAVVGALTAALPWALLPSGVDGPLFQPVQVLACGFVGGLVHWLVAGRSAGVIEPEPASPPSSPR</sequence>
<dbReference type="AlphaFoldDB" id="A0A9W6IRM8"/>
<dbReference type="Proteomes" id="UP000758856">
    <property type="component" value="Unassembled WGS sequence"/>
</dbReference>
<evidence type="ECO:0000313" key="4">
    <source>
        <dbReference type="Proteomes" id="UP000758856"/>
    </source>
</evidence>
<proteinExistence type="predicted"/>
<evidence type="ECO:0000313" key="3">
    <source>
        <dbReference type="EMBL" id="MBM7851246.1"/>
    </source>
</evidence>
<name>A0A9W6IRM8_9HYPH</name>
<reference evidence="2" key="3">
    <citation type="submission" date="2023-01" db="EMBL/GenBank/DDBJ databases">
        <authorList>
            <person name="Sun Q."/>
            <person name="Evtushenko L."/>
        </authorList>
    </citation>
    <scope>NUCLEOTIDE SEQUENCE</scope>
    <source>
        <strain evidence="2">VKM B-1606</strain>
    </source>
</reference>
<protein>
    <submittedName>
        <fullName evidence="2">Uncharacterized protein</fullName>
    </submittedName>
</protein>
<evidence type="ECO:0000313" key="2">
    <source>
        <dbReference type="EMBL" id="GLK54304.1"/>
    </source>
</evidence>
<keyword evidence="4" id="KW-1185">Reference proteome</keyword>